<keyword evidence="1 2" id="KW-0378">Hydrolase</keyword>
<dbReference type="InterPro" id="IPR051094">
    <property type="entry name" value="Diverse_Catalytic_Enzymes"/>
</dbReference>
<keyword evidence="5" id="KW-1185">Reference proteome</keyword>
<dbReference type="PROSITE" id="PS51831">
    <property type="entry name" value="HD"/>
    <property type="match status" value="1"/>
</dbReference>
<dbReference type="PANTHER" id="PTHR35795:SF1">
    <property type="entry name" value="BIS(5'-NUCLEOSYL)-TETRAPHOSPHATASE, SYMMETRICAL"/>
    <property type="match status" value="1"/>
</dbReference>
<evidence type="ECO:0000256" key="2">
    <source>
        <dbReference type="HAMAP-Rule" id="MF_01212"/>
    </source>
</evidence>
<protein>
    <recommendedName>
        <fullName evidence="2">Deoxyguanosinetriphosphate triphosphohydrolase-like protein</fullName>
    </recommendedName>
</protein>
<dbReference type="CDD" id="cd00077">
    <property type="entry name" value="HDc"/>
    <property type="match status" value="1"/>
</dbReference>
<comment type="caution">
    <text evidence="4">The sequence shown here is derived from an EMBL/GenBank/DDBJ whole genome shotgun (WGS) entry which is preliminary data.</text>
</comment>
<comment type="similarity">
    <text evidence="2">Belongs to the dGTPase family. Type 2 subfamily.</text>
</comment>
<accession>A0ABV1J665</accession>
<dbReference type="NCBIfam" id="NF002327">
    <property type="entry name" value="PRK01286.1-2"/>
    <property type="match status" value="1"/>
</dbReference>
<dbReference type="NCBIfam" id="TIGR01353">
    <property type="entry name" value="dGTP_triPase"/>
    <property type="match status" value="1"/>
</dbReference>
<gene>
    <name evidence="4" type="ORF">AAA081_05155</name>
</gene>
<dbReference type="InterPro" id="IPR003607">
    <property type="entry name" value="HD/PDEase_dom"/>
</dbReference>
<evidence type="ECO:0000256" key="1">
    <source>
        <dbReference type="ARBA" id="ARBA00022801"/>
    </source>
</evidence>
<dbReference type="Pfam" id="PF01966">
    <property type="entry name" value="HD"/>
    <property type="match status" value="1"/>
</dbReference>
<name>A0ABV1J665_9FIRM</name>
<dbReference type="EMBL" id="JBBNPS010000011">
    <property type="protein sequence ID" value="MEQ3353690.1"/>
    <property type="molecule type" value="Genomic_DNA"/>
</dbReference>
<feature type="domain" description="HD" evidence="3">
    <location>
        <begin position="75"/>
        <end position="191"/>
    </location>
</feature>
<dbReference type="InterPro" id="IPR026875">
    <property type="entry name" value="PHydrolase_assoc_dom"/>
</dbReference>
<dbReference type="InterPro" id="IPR023023">
    <property type="entry name" value="dNTPase_2"/>
</dbReference>
<dbReference type="Pfam" id="PF13286">
    <property type="entry name" value="HD_assoc"/>
    <property type="match status" value="1"/>
</dbReference>
<sequence length="341" mass="38791">MLQRERWEKVEEAILDERAAHAARSKGRKMPEPECDMRTCFQRDRDRIIHSKAFRRLKHKTHVFIAPEGDHYRTRLTHTLEVAQIARTMARGLRLNEDLVEAIALGHDLGHTPFGHSGEAVLKQLHPGGFDHAAHSLRVVDLLESKGDRPGLNLTWEVRDGILHHSKEQAVNPAHTLEGQIIKFADRIAYLNHDIDDSIRAGVLSMEAIPKDIVDTLGASHSERITCMVKSVIEASEALDEITMDPAIYAAMSDLRNFMFQRVYFNPTVKSEDGKVERLIRDLYAYFTEQVEAIPDAHVAFSKAHGMSKADMVTDYIAGMTDRFAINVWKELYVPKDWHSL</sequence>
<proteinExistence type="inferred from homology"/>
<dbReference type="RefSeq" id="WP_349053940.1">
    <property type="nucleotide sequence ID" value="NZ_JBBNPS010000011.1"/>
</dbReference>
<evidence type="ECO:0000313" key="4">
    <source>
        <dbReference type="EMBL" id="MEQ3353690.1"/>
    </source>
</evidence>
<reference evidence="4 5" key="1">
    <citation type="submission" date="2024-04" db="EMBL/GenBank/DDBJ databases">
        <title>Human intestinal bacterial collection.</title>
        <authorList>
            <person name="Pauvert C."/>
            <person name="Hitch T.C.A."/>
            <person name="Clavel T."/>
        </authorList>
    </citation>
    <scope>NUCLEOTIDE SEQUENCE [LARGE SCALE GENOMIC DNA]</scope>
    <source>
        <strain evidence="4 5">CLA-SR-H026</strain>
    </source>
</reference>
<organism evidence="4 5">
    <name type="scientific">Aedoeadaptatus acetigenes</name>
    <dbReference type="NCBI Taxonomy" id="2981723"/>
    <lineage>
        <taxon>Bacteria</taxon>
        <taxon>Bacillati</taxon>
        <taxon>Bacillota</taxon>
        <taxon>Tissierellia</taxon>
        <taxon>Tissierellales</taxon>
        <taxon>Peptoniphilaceae</taxon>
        <taxon>Aedoeadaptatus</taxon>
    </lineage>
</organism>
<dbReference type="InterPro" id="IPR006674">
    <property type="entry name" value="HD_domain"/>
</dbReference>
<evidence type="ECO:0000259" key="3">
    <source>
        <dbReference type="PROSITE" id="PS51831"/>
    </source>
</evidence>
<dbReference type="SUPFAM" id="SSF109604">
    <property type="entry name" value="HD-domain/PDEase-like"/>
    <property type="match status" value="1"/>
</dbReference>
<dbReference type="InterPro" id="IPR006261">
    <property type="entry name" value="dGTPase"/>
</dbReference>
<evidence type="ECO:0000313" key="5">
    <source>
        <dbReference type="Proteomes" id="UP001481872"/>
    </source>
</evidence>
<dbReference type="HAMAP" id="MF_01212">
    <property type="entry name" value="dGTPase_type2"/>
    <property type="match status" value="1"/>
</dbReference>
<dbReference type="Gene3D" id="1.10.3210.10">
    <property type="entry name" value="Hypothetical protein af1432"/>
    <property type="match status" value="1"/>
</dbReference>
<dbReference type="SMART" id="SM00471">
    <property type="entry name" value="HDc"/>
    <property type="match status" value="1"/>
</dbReference>
<dbReference type="PANTHER" id="PTHR35795">
    <property type="entry name" value="SLR1885 PROTEIN"/>
    <property type="match status" value="1"/>
</dbReference>
<dbReference type="Proteomes" id="UP001481872">
    <property type="component" value="Unassembled WGS sequence"/>
</dbReference>